<name>A0A3E2TKU5_9FIRM</name>
<organism evidence="8 9">
    <name type="scientific">Anaerococcus nagyae</name>
    <dbReference type="NCBI Taxonomy" id="1755241"/>
    <lineage>
        <taxon>Bacteria</taxon>
        <taxon>Bacillati</taxon>
        <taxon>Bacillota</taxon>
        <taxon>Tissierellia</taxon>
        <taxon>Tissierellales</taxon>
        <taxon>Peptoniphilaceae</taxon>
        <taxon>Anaerococcus</taxon>
    </lineage>
</organism>
<dbReference type="SFLD" id="SFLDG01086">
    <property type="entry name" value="elongater_protein-like"/>
    <property type="match status" value="1"/>
</dbReference>
<keyword evidence="2" id="KW-0004">4Fe-4S</keyword>
<keyword evidence="4" id="KW-0479">Metal-binding</keyword>
<dbReference type="InterPro" id="IPR032432">
    <property type="entry name" value="Radical_SAM_C"/>
</dbReference>
<dbReference type="Pfam" id="PF04055">
    <property type="entry name" value="Radical_SAM"/>
    <property type="match status" value="1"/>
</dbReference>
<dbReference type="PANTHER" id="PTHR11135">
    <property type="entry name" value="HISTONE ACETYLTRANSFERASE-RELATED"/>
    <property type="match status" value="1"/>
</dbReference>
<dbReference type="SUPFAM" id="SSF102114">
    <property type="entry name" value="Radical SAM enzymes"/>
    <property type="match status" value="1"/>
</dbReference>
<evidence type="ECO:0000256" key="2">
    <source>
        <dbReference type="ARBA" id="ARBA00022485"/>
    </source>
</evidence>
<dbReference type="GO" id="GO:0046872">
    <property type="term" value="F:metal ion binding"/>
    <property type="evidence" value="ECO:0007669"/>
    <property type="project" value="UniProtKB-KW"/>
</dbReference>
<comment type="caution">
    <text evidence="8">The sequence shown here is derived from an EMBL/GenBank/DDBJ whole genome shotgun (WGS) entry which is preliminary data.</text>
</comment>
<comment type="cofactor">
    <cofactor evidence="1">
        <name>[4Fe-4S] cluster</name>
        <dbReference type="ChEBI" id="CHEBI:49883"/>
    </cofactor>
</comment>
<dbReference type="OrthoDB" id="9801689at2"/>
<dbReference type="GO" id="GO:0003824">
    <property type="term" value="F:catalytic activity"/>
    <property type="evidence" value="ECO:0007669"/>
    <property type="project" value="InterPro"/>
</dbReference>
<dbReference type="InterPro" id="IPR005911">
    <property type="entry name" value="YhcC-like"/>
</dbReference>
<dbReference type="PROSITE" id="PS51918">
    <property type="entry name" value="RADICAL_SAM"/>
    <property type="match status" value="1"/>
</dbReference>
<protein>
    <submittedName>
        <fullName evidence="8">TIGR01212 family radical SAM protein</fullName>
    </submittedName>
</protein>
<evidence type="ECO:0000256" key="5">
    <source>
        <dbReference type="ARBA" id="ARBA00023004"/>
    </source>
</evidence>
<keyword evidence="6" id="KW-0411">Iron-sulfur</keyword>
<dbReference type="InterPro" id="IPR006638">
    <property type="entry name" value="Elp3/MiaA/NifB-like_rSAM"/>
</dbReference>
<dbReference type="SFLD" id="SFLDS00029">
    <property type="entry name" value="Radical_SAM"/>
    <property type="match status" value="1"/>
</dbReference>
<dbReference type="NCBIfam" id="TIGR01212">
    <property type="entry name" value="TIGR01212 family radical SAM protein"/>
    <property type="match status" value="1"/>
</dbReference>
<dbReference type="SMART" id="SM00729">
    <property type="entry name" value="Elp3"/>
    <property type="match status" value="1"/>
</dbReference>
<dbReference type="InterPro" id="IPR007197">
    <property type="entry name" value="rSAM"/>
</dbReference>
<sequence length="309" mass="35513">MQINKKRYNDLDSYYKRKYNKKIIKLPLDGGFTCPNRDGTLSKRGCIYCSDEGAGEWTYKSAGDIKAQIAYQKSNLSKQGKDEGYIAYFQSFTNTYGDVGKMREMFYSALEDEDIVGLSIATRADCLPDEVLDLLNELNSMTDLTVELGMQTVNDNTIKFINRGYDHESFNLGLNKLHYLGIATIAHVIVGLMNESIDDYIRDISYINDKGFWGIKIHNLYIENNTYLKYYYEKNNISYTMTKEDYVNIVVMMLRNLNPGIVINRLTGDGIRANIAYPTWSKNKGAVLSTIDKIMKEKDYKQGDLWKEI</sequence>
<evidence type="ECO:0000256" key="4">
    <source>
        <dbReference type="ARBA" id="ARBA00022723"/>
    </source>
</evidence>
<reference evidence="8 9" key="1">
    <citation type="submission" date="2018-08" db="EMBL/GenBank/DDBJ databases">
        <title>A genome reference for cultivated species of the human gut microbiota.</title>
        <authorList>
            <person name="Zou Y."/>
            <person name="Xue W."/>
            <person name="Luo G."/>
        </authorList>
    </citation>
    <scope>NUCLEOTIDE SEQUENCE [LARGE SCALE GENOMIC DNA]</scope>
    <source>
        <strain evidence="8 9">OF01-3</strain>
    </source>
</reference>
<evidence type="ECO:0000259" key="7">
    <source>
        <dbReference type="PROSITE" id="PS51918"/>
    </source>
</evidence>
<keyword evidence="5" id="KW-0408">Iron</keyword>
<dbReference type="RefSeq" id="WP_117520092.1">
    <property type="nucleotide sequence ID" value="NZ_QVEU01000001.1"/>
</dbReference>
<dbReference type="InterPro" id="IPR058240">
    <property type="entry name" value="rSAM_sf"/>
</dbReference>
<evidence type="ECO:0000256" key="1">
    <source>
        <dbReference type="ARBA" id="ARBA00001966"/>
    </source>
</evidence>
<dbReference type="CDD" id="cd01335">
    <property type="entry name" value="Radical_SAM"/>
    <property type="match status" value="1"/>
</dbReference>
<dbReference type="InterPro" id="IPR023404">
    <property type="entry name" value="rSAM_horseshoe"/>
</dbReference>
<evidence type="ECO:0000313" key="9">
    <source>
        <dbReference type="Proteomes" id="UP000261011"/>
    </source>
</evidence>
<accession>A0A3E2TKU5</accession>
<dbReference type="SFLD" id="SFLDG01091">
    <property type="entry name" value="uncharacterized_CHP01210-like"/>
    <property type="match status" value="1"/>
</dbReference>
<dbReference type="Pfam" id="PF16199">
    <property type="entry name" value="Radical_SAM_C"/>
    <property type="match status" value="1"/>
</dbReference>
<feature type="domain" description="Radical SAM core" evidence="7">
    <location>
        <begin position="18"/>
        <end position="260"/>
    </location>
</feature>
<dbReference type="Proteomes" id="UP000261011">
    <property type="component" value="Unassembled WGS sequence"/>
</dbReference>
<evidence type="ECO:0000256" key="3">
    <source>
        <dbReference type="ARBA" id="ARBA00022691"/>
    </source>
</evidence>
<dbReference type="InterPro" id="IPR039661">
    <property type="entry name" value="ELP3"/>
</dbReference>
<dbReference type="Gene3D" id="3.80.30.20">
    <property type="entry name" value="tm_1862 like domain"/>
    <property type="match status" value="1"/>
</dbReference>
<dbReference type="PANTHER" id="PTHR11135:SF1">
    <property type="entry name" value="PROTEIN YHCC"/>
    <property type="match status" value="1"/>
</dbReference>
<proteinExistence type="predicted"/>
<dbReference type="EMBL" id="QVEU01000001">
    <property type="protein sequence ID" value="RGB77992.1"/>
    <property type="molecule type" value="Genomic_DNA"/>
</dbReference>
<dbReference type="AlphaFoldDB" id="A0A3E2TKU5"/>
<keyword evidence="3" id="KW-0949">S-adenosyl-L-methionine</keyword>
<evidence type="ECO:0000256" key="6">
    <source>
        <dbReference type="ARBA" id="ARBA00023014"/>
    </source>
</evidence>
<evidence type="ECO:0000313" key="8">
    <source>
        <dbReference type="EMBL" id="RGB77992.1"/>
    </source>
</evidence>
<gene>
    <name evidence="8" type="ORF">DXA39_00660</name>
</gene>
<dbReference type="GO" id="GO:0051539">
    <property type="term" value="F:4 iron, 4 sulfur cluster binding"/>
    <property type="evidence" value="ECO:0007669"/>
    <property type="project" value="UniProtKB-KW"/>
</dbReference>
<keyword evidence="9" id="KW-1185">Reference proteome</keyword>